<dbReference type="AlphaFoldDB" id="F4LIZ7"/>
<keyword evidence="2" id="KW-0966">Cell projection</keyword>
<dbReference type="EMBL" id="CP002696">
    <property type="protein sequence ID" value="AEE17306.1"/>
    <property type="molecule type" value="Genomic_DNA"/>
</dbReference>
<dbReference type="InterPro" id="IPR019301">
    <property type="entry name" value="Flagellar_prot_FlgJ_N"/>
</dbReference>
<dbReference type="STRING" id="906968.Trebr_1887"/>
<dbReference type="Proteomes" id="UP000006546">
    <property type="component" value="Chromosome"/>
</dbReference>
<name>F4LIZ7_TREBD</name>
<evidence type="ECO:0000313" key="3">
    <source>
        <dbReference type="Proteomes" id="UP000006546"/>
    </source>
</evidence>
<reference evidence="3" key="1">
    <citation type="submission" date="2011-04" db="EMBL/GenBank/DDBJ databases">
        <title>The complete genome of Treponema brennaborense DSM 12168.</title>
        <authorList>
            <person name="Lucas S."/>
            <person name="Han J."/>
            <person name="Lapidus A."/>
            <person name="Bruce D."/>
            <person name="Goodwin L."/>
            <person name="Pitluck S."/>
            <person name="Peters L."/>
            <person name="Kyrpides N."/>
            <person name="Mavromatis K."/>
            <person name="Ivanova N."/>
            <person name="Mikhailova N."/>
            <person name="Pagani I."/>
            <person name="Teshima H."/>
            <person name="Detter J.C."/>
            <person name="Tapia R."/>
            <person name="Han C."/>
            <person name="Land M."/>
            <person name="Hauser L."/>
            <person name="Markowitz V."/>
            <person name="Cheng J.-F."/>
            <person name="Hugenholtz P."/>
            <person name="Woyke T."/>
            <person name="Wu D."/>
            <person name="Gronow S."/>
            <person name="Wellnitz S."/>
            <person name="Brambilla E."/>
            <person name="Klenk H.-P."/>
            <person name="Eisen J.A."/>
        </authorList>
    </citation>
    <scope>NUCLEOTIDE SEQUENCE [LARGE SCALE GENOMIC DNA]</scope>
    <source>
        <strain evidence="3">DSM 12168 / CIP 105900 / DD5/3</strain>
    </source>
</reference>
<dbReference type="RefSeq" id="WP_013759010.1">
    <property type="nucleotide sequence ID" value="NC_015500.1"/>
</dbReference>
<dbReference type="eggNOG" id="COG3951">
    <property type="taxonomic scope" value="Bacteria"/>
</dbReference>
<dbReference type="KEGG" id="tbe:Trebr_1887"/>
<dbReference type="Pfam" id="PF10135">
    <property type="entry name" value="Rod-binding"/>
    <property type="match status" value="1"/>
</dbReference>
<protein>
    <submittedName>
        <fullName evidence="2">Flagellar protein FlgJ</fullName>
    </submittedName>
</protein>
<keyword evidence="2" id="KW-0282">Flagellum</keyword>
<sequence length="192" mass="19710">MSSVNGIFTGGSASVTNGQSAAQSARLQQETAGFQALVDSMRNAQADSAGGAAAQNPAAVPSAAFTSGKITEAGRLNGDYASSFAGTFTSEADKTARPSGAAANSAAAATAGSAKTIDKTSTLYEKSLELESYFVKIMLSSMRSTLGGTSLNGEEKSYAQNMYEDMLYDELASSMTKNAGFGLADQIYLQLI</sequence>
<keyword evidence="2" id="KW-0969">Cilium</keyword>
<keyword evidence="3" id="KW-1185">Reference proteome</keyword>
<proteinExistence type="predicted"/>
<accession>F4LIZ7</accession>
<organism evidence="2 3">
    <name type="scientific">Treponema brennaborense (strain DSM 12168 / CIP 105900 / DD5/3)</name>
    <dbReference type="NCBI Taxonomy" id="906968"/>
    <lineage>
        <taxon>Bacteria</taxon>
        <taxon>Pseudomonadati</taxon>
        <taxon>Spirochaetota</taxon>
        <taxon>Spirochaetia</taxon>
        <taxon>Spirochaetales</taxon>
        <taxon>Treponemataceae</taxon>
        <taxon>Treponema</taxon>
    </lineage>
</organism>
<evidence type="ECO:0000313" key="2">
    <source>
        <dbReference type="EMBL" id="AEE17306.1"/>
    </source>
</evidence>
<gene>
    <name evidence="2" type="ordered locus">Trebr_1887</name>
</gene>
<feature type="domain" description="Flagellar protein FlgJ N-terminal" evidence="1">
    <location>
        <begin position="141"/>
        <end position="190"/>
    </location>
</feature>
<dbReference type="HOGENOM" id="CLU_118623_0_0_12"/>
<evidence type="ECO:0000259" key="1">
    <source>
        <dbReference type="Pfam" id="PF10135"/>
    </source>
</evidence>
<dbReference type="OrthoDB" id="9796740at2"/>